<dbReference type="SUPFAM" id="SSF51445">
    <property type="entry name" value="(Trans)glycosidases"/>
    <property type="match status" value="1"/>
</dbReference>
<dbReference type="SUPFAM" id="SSF51011">
    <property type="entry name" value="Glycosyl hydrolase domain"/>
    <property type="match status" value="1"/>
</dbReference>
<reference evidence="5 6" key="1">
    <citation type="submission" date="2018-11" db="EMBL/GenBank/DDBJ databases">
        <title>Sequencing the genomes of 1000 actinobacteria strains.</title>
        <authorList>
            <person name="Klenk H.-P."/>
        </authorList>
    </citation>
    <scope>NUCLEOTIDE SEQUENCE [LARGE SCALE GENOMIC DNA]</scope>
    <source>
        <strain evidence="5 6">DSM 13521</strain>
    </source>
</reference>
<organism evidence="5 6">
    <name type="scientific">Salana multivorans</name>
    <dbReference type="NCBI Taxonomy" id="120377"/>
    <lineage>
        <taxon>Bacteria</taxon>
        <taxon>Bacillati</taxon>
        <taxon>Actinomycetota</taxon>
        <taxon>Actinomycetes</taxon>
        <taxon>Micrococcales</taxon>
        <taxon>Beutenbergiaceae</taxon>
        <taxon>Salana</taxon>
    </lineage>
</organism>
<evidence type="ECO:0000313" key="5">
    <source>
        <dbReference type="EMBL" id="ROR96393.1"/>
    </source>
</evidence>
<dbReference type="EMBL" id="RKHQ01000001">
    <property type="protein sequence ID" value="ROR96393.1"/>
    <property type="molecule type" value="Genomic_DNA"/>
</dbReference>
<keyword evidence="2" id="KW-0326">Glycosidase</keyword>
<evidence type="ECO:0000256" key="1">
    <source>
        <dbReference type="ARBA" id="ARBA00007806"/>
    </source>
</evidence>
<evidence type="ECO:0000256" key="2">
    <source>
        <dbReference type="RuleBase" id="RU361185"/>
    </source>
</evidence>
<dbReference type="InterPro" id="IPR017853">
    <property type="entry name" value="GH"/>
</dbReference>
<evidence type="ECO:0000259" key="3">
    <source>
        <dbReference type="Pfam" id="PF01055"/>
    </source>
</evidence>
<dbReference type="PANTHER" id="PTHR43863:SF2">
    <property type="entry name" value="MALTASE-GLUCOAMYLASE"/>
    <property type="match status" value="1"/>
</dbReference>
<evidence type="ECO:0000313" key="6">
    <source>
        <dbReference type="Proteomes" id="UP000275356"/>
    </source>
</evidence>
<accession>A0A3N2D9F0</accession>
<proteinExistence type="inferred from homology"/>
<dbReference type="InterPro" id="IPR013780">
    <property type="entry name" value="Glyco_hydro_b"/>
</dbReference>
<dbReference type="InterPro" id="IPR000322">
    <property type="entry name" value="Glyco_hydro_31_TIM"/>
</dbReference>
<dbReference type="GO" id="GO:0004553">
    <property type="term" value="F:hydrolase activity, hydrolyzing O-glycosyl compounds"/>
    <property type="evidence" value="ECO:0007669"/>
    <property type="project" value="InterPro"/>
</dbReference>
<dbReference type="Gene3D" id="3.20.20.80">
    <property type="entry name" value="Glycosidases"/>
    <property type="match status" value="1"/>
</dbReference>
<dbReference type="Proteomes" id="UP000275356">
    <property type="component" value="Unassembled WGS sequence"/>
</dbReference>
<comment type="similarity">
    <text evidence="1 2">Belongs to the glycosyl hydrolase 31 family.</text>
</comment>
<dbReference type="AlphaFoldDB" id="A0A3N2D9F0"/>
<protein>
    <submittedName>
        <fullName evidence="5">Alpha-glucosidase (Family GH31 glycosyl hydrolase)</fullName>
    </submittedName>
</protein>
<name>A0A3N2D9F0_9MICO</name>
<feature type="domain" description="Glycosyl hydrolase family 31 C-terminal" evidence="4">
    <location>
        <begin position="521"/>
        <end position="610"/>
    </location>
</feature>
<keyword evidence="6" id="KW-1185">Reference proteome</keyword>
<dbReference type="OrthoDB" id="176168at2"/>
<dbReference type="CDD" id="cd06595">
    <property type="entry name" value="GH31_u1"/>
    <property type="match status" value="1"/>
</dbReference>
<gene>
    <name evidence="5" type="ORF">EDD28_0976</name>
</gene>
<dbReference type="Gene3D" id="2.60.40.1180">
    <property type="entry name" value="Golgi alpha-mannosidase II"/>
    <property type="match status" value="1"/>
</dbReference>
<comment type="caution">
    <text evidence="5">The sequence shown here is derived from an EMBL/GenBank/DDBJ whole genome shotgun (WGS) entry which is preliminary data.</text>
</comment>
<dbReference type="Pfam" id="PF21365">
    <property type="entry name" value="Glyco_hydro_31_3rd"/>
    <property type="match status" value="1"/>
</dbReference>
<dbReference type="GO" id="GO:0005975">
    <property type="term" value="P:carbohydrate metabolic process"/>
    <property type="evidence" value="ECO:0007669"/>
    <property type="project" value="InterPro"/>
</dbReference>
<feature type="domain" description="Glycoside hydrolase family 31 TIM barrel" evidence="3">
    <location>
        <begin position="203"/>
        <end position="511"/>
    </location>
</feature>
<dbReference type="InterPro" id="IPR051816">
    <property type="entry name" value="Glycosyl_Hydrolase_31"/>
</dbReference>
<evidence type="ECO:0000259" key="4">
    <source>
        <dbReference type="Pfam" id="PF21365"/>
    </source>
</evidence>
<keyword evidence="2 5" id="KW-0378">Hydrolase</keyword>
<dbReference type="InterPro" id="IPR048395">
    <property type="entry name" value="Glyco_hydro_31_C"/>
</dbReference>
<dbReference type="Pfam" id="PF01055">
    <property type="entry name" value="Glyco_hydro_31_2nd"/>
    <property type="match status" value="1"/>
</dbReference>
<dbReference type="PANTHER" id="PTHR43863">
    <property type="entry name" value="HYDROLASE, PUTATIVE (AFU_ORTHOLOGUE AFUA_1G03140)-RELATED"/>
    <property type="match status" value="1"/>
</dbReference>
<dbReference type="RefSeq" id="WP_123738577.1">
    <property type="nucleotide sequence ID" value="NZ_RKHQ01000001.1"/>
</dbReference>
<sequence>MFAMSDGRPAPANPAAVVQGDTYRFTVLTPRLIRMEWSPDGRFVDERSQLVVDRDFPVPAFTVTQVPGGGLEILTDYLRLRYDGGEFTSGGLSVTLTRDALDAHYSVWHYGMSYPQDLPFRGNLLGTARTLDEVDGATELDEGILSTFGFALVDDSHSVLLSDDGWITPRPDGGAGRKDLYLLAYGRDIRGAFDAYHHLTGPTPLVPRYTLGNWWSRYWRYTEDSYVELMDRFRDEGVPLSVSVIDMDWHQVDVDPEIGTGWTGYSWDRELFPDPERFLAALHERGLAVTLNVHPADGVRRHEDAYPEMARALGIDPASGLPVGFDITDRTFVDAYLRLLHHPLEEQGVDFWWLDWQSGGVTSVPGLDPLWMLNHIHFRDSGRERTDGARRPLTFSRYAGLGSHRYPVGFSGDTIITWDSLDFQPYFTNTAANVAFTWWSHDIGGHMFGGRDVEMATRWYQYGVFSPINRLHSSNSPFTTKEPWAFGPRAQGIMSRFLRLRHRLVPALYTAAWAAHADNVAVVRPMYHDHPDRVEARTIPNQAMLGEHLLVAPITRPEEPASGLGTTRAWLPEGGWFDLFTGQRYRGGRFATFHRPLEVYPVLARAGAVLPLAADPFAPVGDVPDALELRVFPGDGVSHLVEDHGEAAPGLADRNVTRFVQTLTTGDAGEAGYGAGRLADLVLRIEPTTGPDPLAVREVTLDVVGAVRVERVVLAPFGALGTPAADDEDAAAGASGADLPTVELSGTDASVVAVHRDELLAPALRVRLGEVDLARGLEVRLIGLEAAPDTLVEDTFALLDAAEIPFWNKEHAWRTVKELTGLELAQEIGALQIPAALRGALIERAAVVRPW</sequence>